<sequence>MANPDQTAPPGMQMDADPDRQGEVQITPARWPYYVCPLQSRPDSREQVRWLLVRLFTFLIRHDNNSNSTSILSRSQATHTLNGFLEVRGEYTSTSTCLPETIHQVIPRLQQGSPD</sequence>
<accession>A0AAD5JBB9</accession>
<gene>
    <name evidence="2" type="ORF">LWI28_022294</name>
</gene>
<dbReference type="EMBL" id="JAJSOW010000004">
    <property type="protein sequence ID" value="KAI9192397.1"/>
    <property type="molecule type" value="Genomic_DNA"/>
</dbReference>
<reference evidence="2" key="2">
    <citation type="submission" date="2023-02" db="EMBL/GenBank/DDBJ databases">
        <authorList>
            <person name="Swenson N.G."/>
            <person name="Wegrzyn J.L."/>
            <person name="Mcevoy S.L."/>
        </authorList>
    </citation>
    <scope>NUCLEOTIDE SEQUENCE</scope>
    <source>
        <strain evidence="2">91603</strain>
        <tissue evidence="2">Leaf</tissue>
    </source>
</reference>
<keyword evidence="3" id="KW-1185">Reference proteome</keyword>
<comment type="caution">
    <text evidence="2">The sequence shown here is derived from an EMBL/GenBank/DDBJ whole genome shotgun (WGS) entry which is preliminary data.</text>
</comment>
<dbReference type="Proteomes" id="UP001064489">
    <property type="component" value="Chromosome 6"/>
</dbReference>
<feature type="region of interest" description="Disordered" evidence="1">
    <location>
        <begin position="1"/>
        <end position="22"/>
    </location>
</feature>
<evidence type="ECO:0000313" key="3">
    <source>
        <dbReference type="Proteomes" id="UP001064489"/>
    </source>
</evidence>
<name>A0AAD5JBB9_ACENE</name>
<evidence type="ECO:0000313" key="2">
    <source>
        <dbReference type="EMBL" id="KAI9192397.1"/>
    </source>
</evidence>
<protein>
    <submittedName>
        <fullName evidence="2">Uncharacterized protein</fullName>
    </submittedName>
</protein>
<evidence type="ECO:0000256" key="1">
    <source>
        <dbReference type="SAM" id="MobiDB-lite"/>
    </source>
</evidence>
<dbReference type="AlphaFoldDB" id="A0AAD5JBB9"/>
<organism evidence="2 3">
    <name type="scientific">Acer negundo</name>
    <name type="common">Box elder</name>
    <dbReference type="NCBI Taxonomy" id="4023"/>
    <lineage>
        <taxon>Eukaryota</taxon>
        <taxon>Viridiplantae</taxon>
        <taxon>Streptophyta</taxon>
        <taxon>Embryophyta</taxon>
        <taxon>Tracheophyta</taxon>
        <taxon>Spermatophyta</taxon>
        <taxon>Magnoliopsida</taxon>
        <taxon>eudicotyledons</taxon>
        <taxon>Gunneridae</taxon>
        <taxon>Pentapetalae</taxon>
        <taxon>rosids</taxon>
        <taxon>malvids</taxon>
        <taxon>Sapindales</taxon>
        <taxon>Sapindaceae</taxon>
        <taxon>Hippocastanoideae</taxon>
        <taxon>Acereae</taxon>
        <taxon>Acer</taxon>
    </lineage>
</organism>
<proteinExistence type="predicted"/>
<reference evidence="2" key="1">
    <citation type="journal article" date="2022" name="Plant J.">
        <title>Strategies of tolerance reflected in two North American maple genomes.</title>
        <authorList>
            <person name="McEvoy S.L."/>
            <person name="Sezen U.U."/>
            <person name="Trouern-Trend A."/>
            <person name="McMahon S.M."/>
            <person name="Schaberg P.G."/>
            <person name="Yang J."/>
            <person name="Wegrzyn J.L."/>
            <person name="Swenson N.G."/>
        </authorList>
    </citation>
    <scope>NUCLEOTIDE SEQUENCE</scope>
    <source>
        <strain evidence="2">91603</strain>
    </source>
</reference>